<keyword evidence="6 10" id="KW-0378">Hydrolase</keyword>
<dbReference type="InterPro" id="IPR015500">
    <property type="entry name" value="Peptidase_S8_subtilisin-rel"/>
</dbReference>
<keyword evidence="15" id="KW-1185">Reference proteome</keyword>
<feature type="active site" description="Charge relay system" evidence="10">
    <location>
        <position position="99"/>
    </location>
</feature>
<evidence type="ECO:0000256" key="9">
    <source>
        <dbReference type="ARBA" id="ARBA00023136"/>
    </source>
</evidence>
<protein>
    <submittedName>
        <fullName evidence="14">Type VII secretion-associated serine protease mycosin</fullName>
    </submittedName>
</protein>
<dbReference type="PANTHER" id="PTHR43806">
    <property type="entry name" value="PEPTIDASE S8"/>
    <property type="match status" value="1"/>
</dbReference>
<dbReference type="GO" id="GO:0006508">
    <property type="term" value="P:proteolysis"/>
    <property type="evidence" value="ECO:0007669"/>
    <property type="project" value="UniProtKB-KW"/>
</dbReference>
<dbReference type="PROSITE" id="PS00136">
    <property type="entry name" value="SUBTILASE_ASP"/>
    <property type="match status" value="1"/>
</dbReference>
<feature type="domain" description="Peptidase S8/S53" evidence="13">
    <location>
        <begin position="57"/>
        <end position="318"/>
    </location>
</feature>
<comment type="similarity">
    <text evidence="2 10">Belongs to the peptidase S8 family.</text>
</comment>
<keyword evidence="3" id="KW-1003">Cell membrane</keyword>
<evidence type="ECO:0000313" key="14">
    <source>
        <dbReference type="EMBL" id="MBB5965247.1"/>
    </source>
</evidence>
<feature type="compositionally biased region" description="Pro residues" evidence="11">
    <location>
        <begin position="407"/>
        <end position="426"/>
    </location>
</feature>
<evidence type="ECO:0000256" key="3">
    <source>
        <dbReference type="ARBA" id="ARBA00022475"/>
    </source>
</evidence>
<gene>
    <name evidence="14" type="ORF">FHS22_004535</name>
</gene>
<evidence type="ECO:0000256" key="11">
    <source>
        <dbReference type="SAM" id="MobiDB-lite"/>
    </source>
</evidence>
<dbReference type="InterPro" id="IPR000209">
    <property type="entry name" value="Peptidase_S8/S53_dom"/>
</dbReference>
<keyword evidence="8" id="KW-1133">Transmembrane helix</keyword>
<sequence length="426" mass="43516">MSRMHALGAILITISLVAFAWPSVRGPDDPPVPVHQRARQWALAPLDAPEAWRTTRGEGVVVAVLDTGVDPAHPDLAGAVVEGPDLTGTARRESLWGRHGTAMASLIAGRGHGGGRTAGVLGVAPGSTILSVRVALENDDPRRGRARQRGGNALARGIRYAVDHGAQVINMSLGCGSGSWEGSAAEQRAVRYALGRGVVLVASSGNDGAGPGRKNFPAAYPGVISVGAVDENMRVAPFSNRQDDLSVVAPGTGIVTADRTGSYVVTDGTSSAAALVAGVAALVRAEFPELSPAQVRRAVERGATRPPAEGHDPAYGHGVVNAARALEQAAGARQRPLRARVPPRGASGEGTAAVSGEDAGAAVPTAATVTGRDAMADSRQAVCAALVLFVLVLALHRLAGRRRRGRPPLPAARPRPSGPPPGGDVT</sequence>
<keyword evidence="4 10" id="KW-0645">Protease</keyword>
<keyword evidence="12" id="KW-0732">Signal</keyword>
<dbReference type="EMBL" id="JACHJJ010000016">
    <property type="protein sequence ID" value="MBB5965247.1"/>
    <property type="molecule type" value="Genomic_DNA"/>
</dbReference>
<comment type="caution">
    <text evidence="14">The sequence shown here is derived from an EMBL/GenBank/DDBJ whole genome shotgun (WGS) entry which is preliminary data.</text>
</comment>
<dbReference type="GO" id="GO:0005886">
    <property type="term" value="C:plasma membrane"/>
    <property type="evidence" value="ECO:0007669"/>
    <property type="project" value="UniProtKB-SubCell"/>
</dbReference>
<keyword evidence="9" id="KW-0472">Membrane</keyword>
<comment type="subcellular location">
    <subcellularLocation>
        <location evidence="1">Cell membrane</location>
        <topology evidence="1">Single-pass membrane protein</topology>
    </subcellularLocation>
</comment>
<evidence type="ECO:0000259" key="13">
    <source>
        <dbReference type="Pfam" id="PF00082"/>
    </source>
</evidence>
<evidence type="ECO:0000256" key="8">
    <source>
        <dbReference type="ARBA" id="ARBA00022989"/>
    </source>
</evidence>
<dbReference type="InterPro" id="IPR036852">
    <property type="entry name" value="Peptidase_S8/S53_dom_sf"/>
</dbReference>
<evidence type="ECO:0000256" key="4">
    <source>
        <dbReference type="ARBA" id="ARBA00022670"/>
    </source>
</evidence>
<keyword evidence="7 10" id="KW-0720">Serine protease</keyword>
<feature type="chain" id="PRO_5032303137" evidence="12">
    <location>
        <begin position="21"/>
        <end position="426"/>
    </location>
</feature>
<dbReference type="PANTHER" id="PTHR43806:SF11">
    <property type="entry name" value="CEREVISIN-RELATED"/>
    <property type="match status" value="1"/>
</dbReference>
<accession>A0A841D9F4</accession>
<feature type="signal peptide" evidence="12">
    <location>
        <begin position="1"/>
        <end position="20"/>
    </location>
</feature>
<evidence type="ECO:0000256" key="2">
    <source>
        <dbReference type="ARBA" id="ARBA00011073"/>
    </source>
</evidence>
<dbReference type="Gene3D" id="3.40.50.200">
    <property type="entry name" value="Peptidase S8/S53 domain"/>
    <property type="match status" value="1"/>
</dbReference>
<dbReference type="InterPro" id="IPR023834">
    <property type="entry name" value="T7SS_pept_S8A_mycosin"/>
</dbReference>
<feature type="region of interest" description="Disordered" evidence="11">
    <location>
        <begin position="403"/>
        <end position="426"/>
    </location>
</feature>
<dbReference type="GO" id="GO:0004252">
    <property type="term" value="F:serine-type endopeptidase activity"/>
    <property type="evidence" value="ECO:0007669"/>
    <property type="project" value="UniProtKB-UniRule"/>
</dbReference>
<dbReference type="PROSITE" id="PS51892">
    <property type="entry name" value="SUBTILASE"/>
    <property type="match status" value="1"/>
</dbReference>
<reference evidence="14 15" key="1">
    <citation type="submission" date="2020-08" db="EMBL/GenBank/DDBJ databases">
        <title>Genomic Encyclopedia of Type Strains, Phase III (KMG-III): the genomes of soil and plant-associated and newly described type strains.</title>
        <authorList>
            <person name="Whitman W."/>
        </authorList>
    </citation>
    <scope>NUCLEOTIDE SEQUENCE [LARGE SCALE GENOMIC DNA]</scope>
    <source>
        <strain evidence="14 15">CECT 3303</strain>
    </source>
</reference>
<feature type="active site" description="Charge relay system" evidence="10">
    <location>
        <position position="270"/>
    </location>
</feature>
<dbReference type="NCBIfam" id="TIGR03921">
    <property type="entry name" value="T7SS_mycosin"/>
    <property type="match status" value="1"/>
</dbReference>
<dbReference type="InterPro" id="IPR023827">
    <property type="entry name" value="Peptidase_S8_Asp-AS"/>
</dbReference>
<dbReference type="PRINTS" id="PR00723">
    <property type="entry name" value="SUBTILISIN"/>
</dbReference>
<feature type="region of interest" description="Disordered" evidence="11">
    <location>
        <begin position="329"/>
        <end position="357"/>
    </location>
</feature>
<dbReference type="AlphaFoldDB" id="A0A841D9F4"/>
<evidence type="ECO:0000256" key="12">
    <source>
        <dbReference type="SAM" id="SignalP"/>
    </source>
</evidence>
<dbReference type="SUPFAM" id="SSF52743">
    <property type="entry name" value="Subtilisin-like"/>
    <property type="match status" value="1"/>
</dbReference>
<evidence type="ECO:0000256" key="6">
    <source>
        <dbReference type="ARBA" id="ARBA00022801"/>
    </source>
</evidence>
<organism evidence="14 15">
    <name type="scientific">Planomonospora venezuelensis</name>
    <dbReference type="NCBI Taxonomy" id="1999"/>
    <lineage>
        <taxon>Bacteria</taxon>
        <taxon>Bacillati</taxon>
        <taxon>Actinomycetota</taxon>
        <taxon>Actinomycetes</taxon>
        <taxon>Streptosporangiales</taxon>
        <taxon>Streptosporangiaceae</taxon>
        <taxon>Planomonospora</taxon>
    </lineage>
</organism>
<evidence type="ECO:0000256" key="7">
    <source>
        <dbReference type="ARBA" id="ARBA00022825"/>
    </source>
</evidence>
<dbReference type="Pfam" id="PF00082">
    <property type="entry name" value="Peptidase_S8"/>
    <property type="match status" value="1"/>
</dbReference>
<keyword evidence="5" id="KW-0812">Transmembrane</keyword>
<evidence type="ECO:0000313" key="15">
    <source>
        <dbReference type="Proteomes" id="UP000562352"/>
    </source>
</evidence>
<dbReference type="InterPro" id="IPR050131">
    <property type="entry name" value="Peptidase_S8_subtilisin-like"/>
</dbReference>
<dbReference type="Proteomes" id="UP000562352">
    <property type="component" value="Unassembled WGS sequence"/>
</dbReference>
<evidence type="ECO:0000256" key="1">
    <source>
        <dbReference type="ARBA" id="ARBA00004162"/>
    </source>
</evidence>
<feature type="active site" description="Charge relay system" evidence="10">
    <location>
        <position position="66"/>
    </location>
</feature>
<evidence type="ECO:0000256" key="5">
    <source>
        <dbReference type="ARBA" id="ARBA00022692"/>
    </source>
</evidence>
<name>A0A841D9F4_PLAVE</name>
<evidence type="ECO:0000256" key="10">
    <source>
        <dbReference type="PROSITE-ProRule" id="PRU01240"/>
    </source>
</evidence>
<proteinExistence type="inferred from homology"/>